<dbReference type="InterPro" id="IPR013763">
    <property type="entry name" value="Cyclin-like_dom"/>
</dbReference>
<reference evidence="8" key="2">
    <citation type="submission" date="2020-04" db="EMBL/GenBank/DDBJ databases">
        <authorList>
            <consortium name="NCBI Genome Project"/>
        </authorList>
    </citation>
    <scope>NUCLEOTIDE SEQUENCE</scope>
    <source>
        <strain evidence="8">CBS 304.34</strain>
    </source>
</reference>
<dbReference type="SUPFAM" id="SSF47954">
    <property type="entry name" value="Cyclin-like"/>
    <property type="match status" value="2"/>
</dbReference>
<evidence type="ECO:0000256" key="1">
    <source>
        <dbReference type="ARBA" id="ARBA00008638"/>
    </source>
</evidence>
<evidence type="ECO:0000313" key="8">
    <source>
        <dbReference type="RefSeq" id="XP_033570731.1"/>
    </source>
</evidence>
<feature type="compositionally biased region" description="Polar residues" evidence="4">
    <location>
        <begin position="389"/>
        <end position="412"/>
    </location>
</feature>
<protein>
    <recommendedName>
        <fullName evidence="2">RNA polymerase II holoenzyme cyclin-like subunit</fullName>
    </recommendedName>
</protein>
<evidence type="ECO:0000256" key="4">
    <source>
        <dbReference type="SAM" id="MobiDB-lite"/>
    </source>
</evidence>
<dbReference type="OrthoDB" id="25002at2759"/>
<organism evidence="6">
    <name type="scientific">Mytilinidion resinicola</name>
    <dbReference type="NCBI Taxonomy" id="574789"/>
    <lineage>
        <taxon>Eukaryota</taxon>
        <taxon>Fungi</taxon>
        <taxon>Dikarya</taxon>
        <taxon>Ascomycota</taxon>
        <taxon>Pezizomycotina</taxon>
        <taxon>Dothideomycetes</taxon>
        <taxon>Pleosporomycetidae</taxon>
        <taxon>Mytilinidiales</taxon>
        <taxon>Mytilinidiaceae</taxon>
        <taxon>Mytilinidion</taxon>
    </lineage>
</organism>
<dbReference type="Gene3D" id="1.10.472.10">
    <property type="entry name" value="Cyclin-like"/>
    <property type="match status" value="2"/>
</dbReference>
<dbReference type="InterPro" id="IPR006671">
    <property type="entry name" value="Cyclin_N"/>
</dbReference>
<accession>A0A6A6Y7I7</accession>
<gene>
    <name evidence="6 8" type="ORF">BDZ99DRAFT_399230</name>
</gene>
<proteinExistence type="inferred from homology"/>
<feature type="compositionally biased region" description="Acidic residues" evidence="4">
    <location>
        <begin position="440"/>
        <end position="450"/>
    </location>
</feature>
<dbReference type="InterPro" id="IPR043198">
    <property type="entry name" value="Cyclin/Ssn8"/>
</dbReference>
<sequence>MPSSVPHPSRRAAVRERPKPPNPVVAEAEKQWLFSEDELLRTPSIIDGMPPELERGNRKKGANFILQVGILLKLPQMTLSTACVFFNRFLMRQTLVAKPAEGLKPMHHYQVAATSLFLATKVEENGRKMKELIVACVRVATKNPNALVDEQTKDFWKWRDTILYNEDVLLETLCFDLSLEPTHKLMYEMLVYLGVEHNKRLRDAAWAFLNDSTLTPLCLLFSSRTIAAAALFAGAKMCNIAFPDEDGKPWWEIQYVNLKDIRRACNHMADNYEHVPDKDGGHSIYVGLRTPEDEDPLYAITRLRTSQTPISPAASSVGMERSASDQSLKRKRDDGVVMERSASDQSMKRMRGDRPENGVTNGISSRRNSRPGDSKTQNGDVPKPAPARNGSTSRTGPPQNGEVSKPEASTNGVKPEANGASKHEFNDSTAAPAIPRNENDDVSEEGEVEE</sequence>
<dbReference type="PANTHER" id="PTHR10026">
    <property type="entry name" value="CYCLIN"/>
    <property type="match status" value="1"/>
</dbReference>
<dbReference type="GO" id="GO:0006357">
    <property type="term" value="P:regulation of transcription by RNA polymerase II"/>
    <property type="evidence" value="ECO:0007669"/>
    <property type="project" value="InterPro"/>
</dbReference>
<keyword evidence="7" id="KW-1185">Reference proteome</keyword>
<feature type="compositionally biased region" description="Basic and acidic residues" evidence="4">
    <location>
        <begin position="346"/>
        <end position="356"/>
    </location>
</feature>
<name>A0A6A6Y7I7_9PEZI</name>
<feature type="domain" description="Cyclin-like" evidence="5">
    <location>
        <begin position="184"/>
        <end position="270"/>
    </location>
</feature>
<dbReference type="CDD" id="cd20545">
    <property type="entry name" value="CYCLIN_SpCG1C-like_rpt1"/>
    <property type="match status" value="1"/>
</dbReference>
<keyword evidence="3" id="KW-0195">Cyclin</keyword>
<feature type="region of interest" description="Disordered" evidence="4">
    <location>
        <begin position="1"/>
        <end position="23"/>
    </location>
</feature>
<feature type="compositionally biased region" description="Polar residues" evidence="4">
    <location>
        <begin position="304"/>
        <end position="314"/>
    </location>
</feature>
<dbReference type="Pfam" id="PF00134">
    <property type="entry name" value="Cyclin_N"/>
    <property type="match status" value="1"/>
</dbReference>
<dbReference type="EMBL" id="MU003716">
    <property type="protein sequence ID" value="KAF2803767.1"/>
    <property type="molecule type" value="Genomic_DNA"/>
</dbReference>
<reference evidence="6 8" key="1">
    <citation type="journal article" date="2020" name="Stud. Mycol.">
        <title>101 Dothideomycetes genomes: a test case for predicting lifestyles and emergence of pathogens.</title>
        <authorList>
            <person name="Haridas S."/>
            <person name="Albert R."/>
            <person name="Binder M."/>
            <person name="Bloem J."/>
            <person name="Labutti K."/>
            <person name="Salamov A."/>
            <person name="Andreopoulos B."/>
            <person name="Baker S."/>
            <person name="Barry K."/>
            <person name="Bills G."/>
            <person name="Bluhm B."/>
            <person name="Cannon C."/>
            <person name="Castanera R."/>
            <person name="Culley D."/>
            <person name="Daum C."/>
            <person name="Ezra D."/>
            <person name="Gonzalez J."/>
            <person name="Henrissat B."/>
            <person name="Kuo A."/>
            <person name="Liang C."/>
            <person name="Lipzen A."/>
            <person name="Lutzoni F."/>
            <person name="Magnuson J."/>
            <person name="Mondo S."/>
            <person name="Nolan M."/>
            <person name="Ohm R."/>
            <person name="Pangilinan J."/>
            <person name="Park H.-J."/>
            <person name="Ramirez L."/>
            <person name="Alfaro M."/>
            <person name="Sun H."/>
            <person name="Tritt A."/>
            <person name="Yoshinaga Y."/>
            <person name="Zwiers L.-H."/>
            <person name="Turgeon B."/>
            <person name="Goodwin S."/>
            <person name="Spatafora J."/>
            <person name="Crous P."/>
            <person name="Grigoriev I."/>
        </authorList>
    </citation>
    <scope>NUCLEOTIDE SEQUENCE</scope>
    <source>
        <strain evidence="6 8">CBS 304.34</strain>
    </source>
</reference>
<dbReference type="SMART" id="SM00385">
    <property type="entry name" value="CYCLIN"/>
    <property type="match status" value="2"/>
</dbReference>
<dbReference type="FunFam" id="1.10.472.10:FF:000072">
    <property type="entry name" value="Cyclin Pch1"/>
    <property type="match status" value="1"/>
</dbReference>
<feature type="region of interest" description="Disordered" evidence="4">
    <location>
        <begin position="304"/>
        <end position="450"/>
    </location>
</feature>
<dbReference type="Proteomes" id="UP000504636">
    <property type="component" value="Unplaced"/>
</dbReference>
<evidence type="ECO:0000313" key="7">
    <source>
        <dbReference type="Proteomes" id="UP000504636"/>
    </source>
</evidence>
<evidence type="ECO:0000313" key="6">
    <source>
        <dbReference type="EMBL" id="KAF2803767.1"/>
    </source>
</evidence>
<dbReference type="RefSeq" id="XP_033570731.1">
    <property type="nucleotide sequence ID" value="XM_033716123.1"/>
</dbReference>
<reference evidence="8" key="3">
    <citation type="submission" date="2025-04" db="UniProtKB">
        <authorList>
            <consortium name="RefSeq"/>
        </authorList>
    </citation>
    <scope>IDENTIFICATION</scope>
    <source>
        <strain evidence="8">CBS 304.34</strain>
    </source>
</reference>
<evidence type="ECO:0000256" key="2">
    <source>
        <dbReference type="ARBA" id="ARBA00014912"/>
    </source>
</evidence>
<dbReference type="GO" id="GO:0016538">
    <property type="term" value="F:cyclin-dependent protein serine/threonine kinase regulator activity"/>
    <property type="evidence" value="ECO:0007669"/>
    <property type="project" value="InterPro"/>
</dbReference>
<dbReference type="GeneID" id="54457016"/>
<evidence type="ECO:0000256" key="3">
    <source>
        <dbReference type="RuleBase" id="RU000383"/>
    </source>
</evidence>
<evidence type="ECO:0000259" key="5">
    <source>
        <dbReference type="SMART" id="SM00385"/>
    </source>
</evidence>
<dbReference type="InterPro" id="IPR036915">
    <property type="entry name" value="Cyclin-like_sf"/>
</dbReference>
<feature type="compositionally biased region" description="Basic and acidic residues" evidence="4">
    <location>
        <begin position="327"/>
        <end position="337"/>
    </location>
</feature>
<dbReference type="CDD" id="cd20546">
    <property type="entry name" value="CYCLIN_SpCG1C_ScCTK2-like_rpt2"/>
    <property type="match status" value="1"/>
</dbReference>
<dbReference type="AlphaFoldDB" id="A0A6A6Y7I7"/>
<comment type="similarity">
    <text evidence="1">Belongs to the cyclin family. Cyclin C subfamily.</text>
</comment>
<feature type="domain" description="Cyclin-like" evidence="5">
    <location>
        <begin position="63"/>
        <end position="171"/>
    </location>
</feature>